<comment type="caution">
    <text evidence="1">The sequence shown here is derived from an EMBL/GenBank/DDBJ whole genome shotgun (WGS) entry which is preliminary data.</text>
</comment>
<sequence length="161" mass="19109">MTAYVKVKVERPYRWLQDRLVRTCAREGITDIADAQKVLKKETDRYNYKQIHSTTGEVPYYRFKRKVANGESLFREFQVPKPYLSTKDIFALRDQRTVNPYRKISFNKLVINITGVPIRDKVSLRIVPDLRSGMAEIRFWFKNELVGTYQVRNEDLNLPNF</sequence>
<dbReference type="AlphaFoldDB" id="X1IHV6"/>
<dbReference type="EMBL" id="BARU01042110">
    <property type="protein sequence ID" value="GAH81302.1"/>
    <property type="molecule type" value="Genomic_DNA"/>
</dbReference>
<proteinExistence type="predicted"/>
<accession>X1IHV6</accession>
<organism evidence="1">
    <name type="scientific">marine sediment metagenome</name>
    <dbReference type="NCBI Taxonomy" id="412755"/>
    <lineage>
        <taxon>unclassified sequences</taxon>
        <taxon>metagenomes</taxon>
        <taxon>ecological metagenomes</taxon>
    </lineage>
</organism>
<protein>
    <submittedName>
        <fullName evidence="1">Uncharacterized protein</fullName>
    </submittedName>
</protein>
<gene>
    <name evidence="1" type="ORF">S03H2_64771</name>
</gene>
<reference evidence="1" key="1">
    <citation type="journal article" date="2014" name="Front. Microbiol.">
        <title>High frequency of phylogenetically diverse reductive dehalogenase-homologous genes in deep subseafloor sedimentary metagenomes.</title>
        <authorList>
            <person name="Kawai M."/>
            <person name="Futagami T."/>
            <person name="Toyoda A."/>
            <person name="Takaki Y."/>
            <person name="Nishi S."/>
            <person name="Hori S."/>
            <person name="Arai W."/>
            <person name="Tsubouchi T."/>
            <person name="Morono Y."/>
            <person name="Uchiyama I."/>
            <person name="Ito T."/>
            <person name="Fujiyama A."/>
            <person name="Inagaki F."/>
            <person name="Takami H."/>
        </authorList>
    </citation>
    <scope>NUCLEOTIDE SEQUENCE</scope>
    <source>
        <strain evidence="1">Expedition CK06-06</strain>
    </source>
</reference>
<evidence type="ECO:0000313" key="1">
    <source>
        <dbReference type="EMBL" id="GAH81302.1"/>
    </source>
</evidence>
<name>X1IHV6_9ZZZZ</name>